<dbReference type="STRING" id="1499967.U27_03869"/>
<keyword evidence="2" id="KW-1185">Reference proteome</keyword>
<organism evidence="1">
    <name type="scientific">Vecturithrix granuli</name>
    <dbReference type="NCBI Taxonomy" id="1499967"/>
    <lineage>
        <taxon>Bacteria</taxon>
        <taxon>Candidatus Moduliflexota</taxon>
        <taxon>Candidatus Vecturitrichia</taxon>
        <taxon>Candidatus Vecturitrichales</taxon>
        <taxon>Candidatus Vecturitrichaceae</taxon>
        <taxon>Candidatus Vecturithrix</taxon>
    </lineage>
</organism>
<name>A0A081BX50_VECG1</name>
<dbReference type="NCBIfam" id="TIGR02122">
    <property type="entry name" value="TRAP_TAXI"/>
    <property type="match status" value="1"/>
</dbReference>
<dbReference type="SUPFAM" id="SSF53850">
    <property type="entry name" value="Periplasmic binding protein-like II"/>
    <property type="match status" value="1"/>
</dbReference>
<dbReference type="eggNOG" id="COG2358">
    <property type="taxonomic scope" value="Bacteria"/>
</dbReference>
<dbReference type="Gene3D" id="3.40.190.10">
    <property type="entry name" value="Periplasmic binding protein-like II"/>
    <property type="match status" value="2"/>
</dbReference>
<dbReference type="CDD" id="cd13567">
    <property type="entry name" value="PBP2_TtGluBP"/>
    <property type="match status" value="1"/>
</dbReference>
<dbReference type="Pfam" id="PF16868">
    <property type="entry name" value="NMT1_3"/>
    <property type="match status" value="1"/>
</dbReference>
<sequence>MRSKYLGVTILVVMLAVMVVPTTTYAETKFFAIATGGTAGTYYPLGGALAQALSSKIEDLEVTAQTGNASVANCNLINDHEIESAFVQNNVAYWAYTATGVFEGKEPIENLRAIASLYPEVFQLVATKSSGIKSFADLKGKRVSPGDRGSGTESDFRSMTKVLGMSYDDFGSVDYLSLGGAVERMKDGQVDFLIFTGGYPTSGIIDLGTSVDLTYISIPDEERAKIKEALPYVIELVIPAGTYPGQEEDVKTLSVVAQWVVDADVSDDLVYEITKALWEKGEVKKGSSKGQMKTGAEIMAEVHAKGKEVTLETALAGNAIPLHAGAEKYYKEIGVVK</sequence>
<protein>
    <submittedName>
        <fullName evidence="1">TRAP transporter solute receptor, TAXI family</fullName>
    </submittedName>
</protein>
<dbReference type="EMBL" id="DF820465">
    <property type="protein sequence ID" value="GAK56905.1"/>
    <property type="molecule type" value="Genomic_DNA"/>
</dbReference>
<dbReference type="PANTHER" id="PTHR42941:SF1">
    <property type="entry name" value="SLL1037 PROTEIN"/>
    <property type="match status" value="1"/>
</dbReference>
<gene>
    <name evidence="1" type="ORF">U27_03869</name>
</gene>
<reference evidence="1" key="1">
    <citation type="journal article" date="2015" name="PeerJ">
        <title>First genomic representation of candidate bacterial phylum KSB3 points to enhanced environmental sensing as a trigger of wastewater bulking.</title>
        <authorList>
            <person name="Sekiguchi Y."/>
            <person name="Ohashi A."/>
            <person name="Parks D.H."/>
            <person name="Yamauchi T."/>
            <person name="Tyson G.W."/>
            <person name="Hugenholtz P."/>
        </authorList>
    </citation>
    <scope>NUCLEOTIDE SEQUENCE [LARGE SCALE GENOMIC DNA]</scope>
</reference>
<evidence type="ECO:0000313" key="1">
    <source>
        <dbReference type="EMBL" id="GAK56905.1"/>
    </source>
</evidence>
<dbReference type="HOGENOM" id="CLU_033215_4_1_0"/>
<keyword evidence="1" id="KW-0675">Receptor</keyword>
<evidence type="ECO:0000313" key="2">
    <source>
        <dbReference type="Proteomes" id="UP000030661"/>
    </source>
</evidence>
<dbReference type="InterPro" id="IPR011852">
    <property type="entry name" value="TRAP_TAXI"/>
</dbReference>
<dbReference type="AlphaFoldDB" id="A0A081BX50"/>
<dbReference type="PANTHER" id="PTHR42941">
    <property type="entry name" value="SLL1037 PROTEIN"/>
    <property type="match status" value="1"/>
</dbReference>
<proteinExistence type="predicted"/>
<accession>A0A081BX50</accession>
<dbReference type="Proteomes" id="UP000030661">
    <property type="component" value="Unassembled WGS sequence"/>
</dbReference>